<sequence>MKTYYMISVYKQEKLILGDEKYFNLKLTYDTFQILHGNNMLGQINFLSMLIFLNVKRMLTNYEEFIIINQ</sequence>
<evidence type="ECO:0000313" key="2">
    <source>
        <dbReference type="Proteomes" id="UP000551758"/>
    </source>
</evidence>
<organism evidence="1 2">
    <name type="scientific">Diceros bicornis minor</name>
    <name type="common">South-central black rhinoceros</name>
    <dbReference type="NCBI Taxonomy" id="77932"/>
    <lineage>
        <taxon>Eukaryota</taxon>
        <taxon>Metazoa</taxon>
        <taxon>Chordata</taxon>
        <taxon>Craniata</taxon>
        <taxon>Vertebrata</taxon>
        <taxon>Euteleostomi</taxon>
        <taxon>Mammalia</taxon>
        <taxon>Eutheria</taxon>
        <taxon>Laurasiatheria</taxon>
        <taxon>Perissodactyla</taxon>
        <taxon>Rhinocerotidae</taxon>
        <taxon>Diceros</taxon>
    </lineage>
</organism>
<gene>
    <name evidence="1" type="ORF">HPG69_001471</name>
</gene>
<dbReference type="EMBL" id="JACDTQ010000745">
    <property type="protein sequence ID" value="KAF5926840.1"/>
    <property type="molecule type" value="Genomic_DNA"/>
</dbReference>
<keyword evidence="2" id="KW-1185">Reference proteome</keyword>
<comment type="caution">
    <text evidence="1">The sequence shown here is derived from an EMBL/GenBank/DDBJ whole genome shotgun (WGS) entry which is preliminary data.</text>
</comment>
<dbReference type="Proteomes" id="UP000551758">
    <property type="component" value="Unassembled WGS sequence"/>
</dbReference>
<proteinExistence type="predicted"/>
<dbReference type="AlphaFoldDB" id="A0A7J7FFN1"/>
<name>A0A7J7FFN1_DICBM</name>
<reference evidence="1 2" key="1">
    <citation type="journal article" date="2020" name="Mol. Biol. Evol.">
        <title>Interspecific Gene Flow and the Evolution of Specialization in Black and White Rhinoceros.</title>
        <authorList>
            <person name="Moodley Y."/>
            <person name="Westbury M.V."/>
            <person name="Russo I.M."/>
            <person name="Gopalakrishnan S."/>
            <person name="Rakotoarivelo A."/>
            <person name="Olsen R.A."/>
            <person name="Prost S."/>
            <person name="Tunstall T."/>
            <person name="Ryder O.A."/>
            <person name="Dalen L."/>
            <person name="Bruford M.W."/>
        </authorList>
    </citation>
    <scope>NUCLEOTIDE SEQUENCE [LARGE SCALE GENOMIC DNA]</scope>
    <source>
        <strain evidence="1">SBR-YM</strain>
        <tissue evidence="1">Skin</tissue>
    </source>
</reference>
<protein>
    <submittedName>
        <fullName evidence="1">Uncharacterized protein</fullName>
    </submittedName>
</protein>
<accession>A0A7J7FFN1</accession>
<evidence type="ECO:0000313" key="1">
    <source>
        <dbReference type="EMBL" id="KAF5926840.1"/>
    </source>
</evidence>